<dbReference type="PANTHER" id="PTHR11022:SF41">
    <property type="entry name" value="PEPTIDOGLYCAN-RECOGNITION PROTEIN LC-RELATED"/>
    <property type="match status" value="1"/>
</dbReference>
<dbReference type="InterPro" id="IPR026444">
    <property type="entry name" value="Secre_tail"/>
</dbReference>
<dbReference type="Pfam" id="PF01510">
    <property type="entry name" value="Amidase_2"/>
    <property type="match status" value="1"/>
</dbReference>
<comment type="similarity">
    <text evidence="1">Belongs to the N-acetylmuramoyl-L-alanine amidase 2 family.</text>
</comment>
<feature type="domain" description="N-acetylmuramoyl-L-alanine amidase" evidence="2">
    <location>
        <begin position="141"/>
        <end position="293"/>
    </location>
</feature>
<name>A0AA49JGR5_9BACT</name>
<dbReference type="CDD" id="cd06583">
    <property type="entry name" value="PGRP"/>
    <property type="match status" value="1"/>
</dbReference>
<dbReference type="Gene3D" id="3.40.80.10">
    <property type="entry name" value="Peptidoglycan recognition protein-like"/>
    <property type="match status" value="1"/>
</dbReference>
<evidence type="ECO:0000313" key="5">
    <source>
        <dbReference type="Proteomes" id="UP001230496"/>
    </source>
</evidence>
<dbReference type="EMBL" id="CP129971">
    <property type="protein sequence ID" value="WKK75621.2"/>
    <property type="molecule type" value="Genomic_DNA"/>
</dbReference>
<dbReference type="SMART" id="SM00701">
    <property type="entry name" value="PGRP"/>
    <property type="match status" value="1"/>
</dbReference>
<evidence type="ECO:0000313" key="4">
    <source>
        <dbReference type="EMBL" id="WKK75621.2"/>
    </source>
</evidence>
<dbReference type="SMART" id="SM00644">
    <property type="entry name" value="Ami_2"/>
    <property type="match status" value="1"/>
</dbReference>
<accession>A0AA49JGR5</accession>
<organism evidence="4 5">
    <name type="scientific">Marivirga salinarum</name>
    <dbReference type="NCBI Taxonomy" id="3059078"/>
    <lineage>
        <taxon>Bacteria</taxon>
        <taxon>Pseudomonadati</taxon>
        <taxon>Bacteroidota</taxon>
        <taxon>Cytophagia</taxon>
        <taxon>Cytophagales</taxon>
        <taxon>Marivirgaceae</taxon>
        <taxon>Marivirga</taxon>
    </lineage>
</organism>
<protein>
    <submittedName>
        <fullName evidence="4">N-acetylmuramoyl-L-alanine amidase</fullName>
        <ecNumber evidence="4">3.5.1.28</ecNumber>
    </submittedName>
</protein>
<dbReference type="RefSeq" id="WP_308351191.1">
    <property type="nucleotide sequence ID" value="NZ_CP129971.1"/>
</dbReference>
<dbReference type="InterPro" id="IPR015510">
    <property type="entry name" value="PGRP"/>
</dbReference>
<dbReference type="Pfam" id="PF18962">
    <property type="entry name" value="Por_Secre_tail"/>
    <property type="match status" value="1"/>
</dbReference>
<keyword evidence="4" id="KW-0378">Hydrolase</keyword>
<dbReference type="KEGG" id="msaa:QYS49_29725"/>
<dbReference type="SUPFAM" id="SSF55846">
    <property type="entry name" value="N-acetylmuramoyl-L-alanine amidase-like"/>
    <property type="match status" value="1"/>
</dbReference>
<reference evidence="4 5" key="1">
    <citation type="submission" date="2023-08" db="EMBL/GenBank/DDBJ databases">
        <title>Comparative genomics and taxonomic characterization of three novel marine species of genus Marivirga.</title>
        <authorList>
            <person name="Muhammad N."/>
            <person name="Kim S.-G."/>
        </authorList>
    </citation>
    <scope>NUCLEOTIDE SEQUENCE [LARGE SCALE GENOMIC DNA]</scope>
    <source>
        <strain evidence="4 5">BDSF4-3</strain>
    </source>
</reference>
<dbReference type="GO" id="GO:0009253">
    <property type="term" value="P:peptidoglycan catabolic process"/>
    <property type="evidence" value="ECO:0007669"/>
    <property type="project" value="InterPro"/>
</dbReference>
<evidence type="ECO:0000259" key="3">
    <source>
        <dbReference type="SMART" id="SM00701"/>
    </source>
</evidence>
<dbReference type="NCBIfam" id="TIGR04183">
    <property type="entry name" value="Por_Secre_tail"/>
    <property type="match status" value="1"/>
</dbReference>
<sequence>MSNQIIAQNDNIHTSFQLNIDNNQRLIQETTFSFTAIALKSREIDDFSKIGFIYMSDTIYFSNDLHSNENSEYFYSSLIHFDEALKSIELFSQDKIDELEVVLINGSGNYSDFSQRQNQSIQNINCELNGVIQQSEWRAGLPEPSYNRVFTTTENMIVHHSAGSNNISDFTQAVRDIYIYHTEENGWSDIGYNYLVAPDGVVYAGRDPADGKQDEVMGAHFCGSNSNTMGVCLMGNYETVEPTSIMIESLEKVLSWKAFTDELNVLESNTHPLNSNLGVIAGHRDGCSTACPGENVYKRLQDIRVKVDEQLSVCNGEEEEEEESPVVELEIDSILNQKIYPNPIKTDFSFSFNISQNKQDDLDYILVFNQEGKSIKWQNLYFYENKLEVKLPNTLKPGIYFLQTIFKDGEKKSQQFLIQ</sequence>
<dbReference type="EC" id="3.5.1.28" evidence="4"/>
<dbReference type="PANTHER" id="PTHR11022">
    <property type="entry name" value="PEPTIDOGLYCAN RECOGNITION PROTEIN"/>
    <property type="match status" value="1"/>
</dbReference>
<dbReference type="GO" id="GO:0008270">
    <property type="term" value="F:zinc ion binding"/>
    <property type="evidence" value="ECO:0007669"/>
    <property type="project" value="InterPro"/>
</dbReference>
<keyword evidence="5" id="KW-1185">Reference proteome</keyword>
<evidence type="ECO:0000259" key="2">
    <source>
        <dbReference type="SMART" id="SM00644"/>
    </source>
</evidence>
<feature type="domain" description="Peptidoglycan recognition protein family" evidence="3">
    <location>
        <begin position="129"/>
        <end position="271"/>
    </location>
</feature>
<evidence type="ECO:0000256" key="1">
    <source>
        <dbReference type="ARBA" id="ARBA00007553"/>
    </source>
</evidence>
<gene>
    <name evidence="4" type="ORF">QYS49_29725</name>
</gene>
<dbReference type="AlphaFoldDB" id="A0AA49JGR5"/>
<dbReference type="GO" id="GO:0008745">
    <property type="term" value="F:N-acetylmuramoyl-L-alanine amidase activity"/>
    <property type="evidence" value="ECO:0007669"/>
    <property type="project" value="UniProtKB-EC"/>
</dbReference>
<dbReference type="InterPro" id="IPR006619">
    <property type="entry name" value="PGRP_domain_met/bac"/>
</dbReference>
<dbReference type="InterPro" id="IPR036505">
    <property type="entry name" value="Amidase/PGRP_sf"/>
</dbReference>
<dbReference type="InterPro" id="IPR002502">
    <property type="entry name" value="Amidase_domain"/>
</dbReference>
<dbReference type="Proteomes" id="UP001230496">
    <property type="component" value="Chromosome"/>
</dbReference>
<proteinExistence type="inferred from homology"/>